<sequence length="146" mass="16871">MDTRHAAHRLRLGRWSSIGQMYMVTTVTLNRAPVFSDFHAARMLVDTLRQDASRGSHQTLCYVIMPDHLHWLLQLQHGSLSQLVGRIKSLSARRFGKPLWQKGFHDHALRHEEDVRGIARYMVANPLRAGLVNRLGDYPHWDAAWL</sequence>
<dbReference type="InterPro" id="IPR052715">
    <property type="entry name" value="RAYT_transposase"/>
</dbReference>
<protein>
    <submittedName>
        <fullName evidence="2">Transposase</fullName>
    </submittedName>
</protein>
<dbReference type="RefSeq" id="WP_131173642.1">
    <property type="nucleotide sequence ID" value="NZ_QJUM01000030.1"/>
</dbReference>
<keyword evidence="3" id="KW-1185">Reference proteome</keyword>
<evidence type="ECO:0000313" key="2">
    <source>
        <dbReference type="EMBL" id="TBV01543.1"/>
    </source>
</evidence>
<feature type="domain" description="Transposase IS200-like" evidence="1">
    <location>
        <begin position="17"/>
        <end position="125"/>
    </location>
</feature>
<evidence type="ECO:0000313" key="3">
    <source>
        <dbReference type="Proteomes" id="UP000291334"/>
    </source>
</evidence>
<dbReference type="PANTHER" id="PTHR36966:SF1">
    <property type="entry name" value="REP-ASSOCIATED TYROSINE TRANSPOSASE"/>
    <property type="match status" value="1"/>
</dbReference>
<accession>A0ABY1Z1N8</accession>
<reference evidence="2 3" key="1">
    <citation type="submission" date="2018-06" db="EMBL/GenBank/DDBJ databases">
        <title>Three novel Pseudomonas species isolated from symptomatic oak.</title>
        <authorList>
            <person name="Bueno-Gonzalez V."/>
            <person name="Brady C."/>
        </authorList>
    </citation>
    <scope>NUCLEOTIDE SEQUENCE [LARGE SCALE GENOMIC DNA]</scope>
    <source>
        <strain evidence="2 3">P26B</strain>
    </source>
</reference>
<comment type="caution">
    <text evidence="2">The sequence shown here is derived from an EMBL/GenBank/DDBJ whole genome shotgun (WGS) entry which is preliminary data.</text>
</comment>
<organism evidence="2 3">
    <name type="scientific">Phytopseudomonas dryadis</name>
    <dbReference type="NCBI Taxonomy" id="2487520"/>
    <lineage>
        <taxon>Bacteria</taxon>
        <taxon>Pseudomonadati</taxon>
        <taxon>Pseudomonadota</taxon>
        <taxon>Gammaproteobacteria</taxon>
        <taxon>Pseudomonadales</taxon>
        <taxon>Pseudomonadaceae</taxon>
        <taxon>Phytopseudomonas</taxon>
    </lineage>
</organism>
<dbReference type="Gene3D" id="3.30.70.1290">
    <property type="entry name" value="Transposase IS200-like"/>
    <property type="match status" value="1"/>
</dbReference>
<dbReference type="SMART" id="SM01321">
    <property type="entry name" value="Y1_Tnp"/>
    <property type="match status" value="1"/>
</dbReference>
<dbReference type="SUPFAM" id="SSF143422">
    <property type="entry name" value="Transposase IS200-like"/>
    <property type="match status" value="1"/>
</dbReference>
<dbReference type="NCBIfam" id="NF047646">
    <property type="entry name" value="REP_Tyr_transpos"/>
    <property type="match status" value="1"/>
</dbReference>
<dbReference type="Pfam" id="PF01797">
    <property type="entry name" value="Y1_Tnp"/>
    <property type="match status" value="1"/>
</dbReference>
<evidence type="ECO:0000259" key="1">
    <source>
        <dbReference type="SMART" id="SM01321"/>
    </source>
</evidence>
<dbReference type="Proteomes" id="UP000291334">
    <property type="component" value="Unassembled WGS sequence"/>
</dbReference>
<dbReference type="PANTHER" id="PTHR36966">
    <property type="entry name" value="REP-ASSOCIATED TYROSINE TRANSPOSASE"/>
    <property type="match status" value="1"/>
</dbReference>
<dbReference type="InterPro" id="IPR002686">
    <property type="entry name" value="Transposase_17"/>
</dbReference>
<gene>
    <name evidence="2" type="ORF">DNK34_21085</name>
</gene>
<proteinExistence type="predicted"/>
<dbReference type="InterPro" id="IPR036515">
    <property type="entry name" value="Transposase_17_sf"/>
</dbReference>
<name>A0ABY1Z1N8_9GAMM</name>
<dbReference type="EMBL" id="QJUM01000030">
    <property type="protein sequence ID" value="TBV01543.1"/>
    <property type="molecule type" value="Genomic_DNA"/>
</dbReference>